<keyword evidence="2" id="KW-1185">Reference proteome</keyword>
<dbReference type="AlphaFoldDB" id="R0K3H1"/>
<sequence length="230" mass="24838">MPTVTWICQRCCCGVCFQLSLRSHQAAFLFHLKALTFPLMCLWKRRAMVPGRGEHNVGTTSALAPGAEDVLGGCRETPSFPPRVGSSSVPCQEQELPLLSGSVPWMVALLDFWSKGARVQWGVTSPCAVPEVGLWLMNPTLAPCIIKTVTSNSFPATILLDEMQSQIGPHITVLVAVHLQLISLVKLGPCPITFAALSPRCGVEQDKGASLVVSISRTFRFSHSLARGTV</sequence>
<evidence type="ECO:0000313" key="2">
    <source>
        <dbReference type="Proteomes" id="UP000296049"/>
    </source>
</evidence>
<protein>
    <submittedName>
        <fullName evidence="1">Uncharacterized protein</fullName>
    </submittedName>
</protein>
<dbReference type="EMBL" id="KB742803">
    <property type="protein sequence ID" value="EOB04237.1"/>
    <property type="molecule type" value="Genomic_DNA"/>
</dbReference>
<organism evidence="1 2">
    <name type="scientific">Anas platyrhynchos</name>
    <name type="common">Mallard</name>
    <name type="synonym">Anas boschas</name>
    <dbReference type="NCBI Taxonomy" id="8839"/>
    <lineage>
        <taxon>Eukaryota</taxon>
        <taxon>Metazoa</taxon>
        <taxon>Chordata</taxon>
        <taxon>Craniata</taxon>
        <taxon>Vertebrata</taxon>
        <taxon>Euteleostomi</taxon>
        <taxon>Archelosauria</taxon>
        <taxon>Archosauria</taxon>
        <taxon>Dinosauria</taxon>
        <taxon>Saurischia</taxon>
        <taxon>Theropoda</taxon>
        <taxon>Coelurosauria</taxon>
        <taxon>Aves</taxon>
        <taxon>Neognathae</taxon>
        <taxon>Galloanserae</taxon>
        <taxon>Anseriformes</taxon>
        <taxon>Anatidae</taxon>
        <taxon>Anatinae</taxon>
        <taxon>Anas</taxon>
    </lineage>
</organism>
<reference evidence="2" key="1">
    <citation type="journal article" date="2013" name="Nat. Genet.">
        <title>The duck genome and transcriptome provide insight into an avian influenza virus reservoir species.</title>
        <authorList>
            <person name="Huang Y."/>
            <person name="Li Y."/>
            <person name="Burt D.W."/>
            <person name="Chen H."/>
            <person name="Zhang Y."/>
            <person name="Qian W."/>
            <person name="Kim H."/>
            <person name="Gan S."/>
            <person name="Zhao Y."/>
            <person name="Li J."/>
            <person name="Yi K."/>
            <person name="Feng H."/>
            <person name="Zhu P."/>
            <person name="Li B."/>
            <person name="Liu Q."/>
            <person name="Fairley S."/>
            <person name="Magor K.E."/>
            <person name="Du Z."/>
            <person name="Hu X."/>
            <person name="Goodman L."/>
            <person name="Tafer H."/>
            <person name="Vignal A."/>
            <person name="Lee T."/>
            <person name="Kim K.W."/>
            <person name="Sheng Z."/>
            <person name="An Y."/>
            <person name="Searle S."/>
            <person name="Herrero J."/>
            <person name="Groenen M.A."/>
            <person name="Crooijmans R.P."/>
            <person name="Faraut T."/>
            <person name="Cai Q."/>
            <person name="Webster R.G."/>
            <person name="Aldridge J.R."/>
            <person name="Warren W.C."/>
            <person name="Bartschat S."/>
            <person name="Kehr S."/>
            <person name="Marz M."/>
            <person name="Stadler P.F."/>
            <person name="Smith J."/>
            <person name="Kraus R.H."/>
            <person name="Zhao Y."/>
            <person name="Ren L."/>
            <person name="Fei J."/>
            <person name="Morisson M."/>
            <person name="Kaiser P."/>
            <person name="Griffin D.K."/>
            <person name="Rao M."/>
            <person name="Pitel F."/>
            <person name="Wang J."/>
            <person name="Li N."/>
        </authorList>
    </citation>
    <scope>NUCLEOTIDE SEQUENCE [LARGE SCALE GENOMIC DNA]</scope>
</reference>
<evidence type="ECO:0000313" key="1">
    <source>
        <dbReference type="EMBL" id="EOB04237.1"/>
    </source>
</evidence>
<name>R0K3H1_ANAPL</name>
<dbReference type="Proteomes" id="UP000296049">
    <property type="component" value="Unassembled WGS sequence"/>
</dbReference>
<accession>R0K3H1</accession>
<gene>
    <name evidence="1" type="ORF">Anapl_10863</name>
</gene>
<proteinExistence type="predicted"/>